<organism evidence="5">
    <name type="scientific">Naegleria gruberi</name>
    <name type="common">Amoeba</name>
    <dbReference type="NCBI Taxonomy" id="5762"/>
    <lineage>
        <taxon>Eukaryota</taxon>
        <taxon>Discoba</taxon>
        <taxon>Heterolobosea</taxon>
        <taxon>Tetramitia</taxon>
        <taxon>Eutetramitia</taxon>
        <taxon>Vahlkampfiidae</taxon>
        <taxon>Naegleria</taxon>
    </lineage>
</organism>
<dbReference type="PROSITE" id="PS50297">
    <property type="entry name" value="ANK_REP_REGION"/>
    <property type="match status" value="2"/>
</dbReference>
<accession>D2VHH5</accession>
<dbReference type="KEGG" id="ngr:NAEGRDRAFT_34088"/>
<dbReference type="Gene3D" id="1.25.40.20">
    <property type="entry name" value="Ankyrin repeat-containing domain"/>
    <property type="match status" value="2"/>
</dbReference>
<dbReference type="PRINTS" id="PR01415">
    <property type="entry name" value="ANKYRIN"/>
</dbReference>
<dbReference type="eggNOG" id="KOG4177">
    <property type="taxonomic scope" value="Eukaryota"/>
</dbReference>
<dbReference type="PANTHER" id="PTHR24171">
    <property type="entry name" value="ANKYRIN REPEAT DOMAIN-CONTAINING PROTEIN 39-RELATED"/>
    <property type="match status" value="1"/>
</dbReference>
<dbReference type="GO" id="GO:0085020">
    <property type="term" value="P:protein K6-linked ubiquitination"/>
    <property type="evidence" value="ECO:0007669"/>
    <property type="project" value="TreeGrafter"/>
</dbReference>
<dbReference type="RefSeq" id="XP_002676425.1">
    <property type="nucleotide sequence ID" value="XM_002676379.1"/>
</dbReference>
<dbReference type="SUPFAM" id="SSF48403">
    <property type="entry name" value="Ankyrin repeat"/>
    <property type="match status" value="1"/>
</dbReference>
<dbReference type="InterPro" id="IPR002110">
    <property type="entry name" value="Ankyrin_rpt"/>
</dbReference>
<dbReference type="InterPro" id="IPR036770">
    <property type="entry name" value="Ankyrin_rpt-contain_sf"/>
</dbReference>
<keyword evidence="5" id="KW-1185">Reference proteome</keyword>
<sequence>MAQSWVEKLKRIDVSAEIAHEFFVACQESDLDSVKSYIEDKNLNVNTKDLVGYGQTALHYACWNGSLKLVEYLLSKEASVDALNDYKQTPLHEAAFRGHPDIVSLLLKSGADKLCKDHVGETALDYAKKKRNEATNFTSESLYKDVIKCLDSHMGGSNPRKRKIPCCFQ</sequence>
<dbReference type="AlphaFoldDB" id="D2VHH5"/>
<dbReference type="Proteomes" id="UP000006671">
    <property type="component" value="Unassembled WGS sequence"/>
</dbReference>
<dbReference type="PANTHER" id="PTHR24171:SF8">
    <property type="entry name" value="BRCA1-ASSOCIATED RING DOMAIN PROTEIN 1"/>
    <property type="match status" value="1"/>
</dbReference>
<name>D2VHH5_NAEGR</name>
<keyword evidence="1" id="KW-0677">Repeat</keyword>
<evidence type="ECO:0000256" key="3">
    <source>
        <dbReference type="PROSITE-ProRule" id="PRU00023"/>
    </source>
</evidence>
<dbReference type="PROSITE" id="PS50088">
    <property type="entry name" value="ANK_REPEAT"/>
    <property type="match status" value="2"/>
</dbReference>
<proteinExistence type="predicted"/>
<dbReference type="GeneID" id="8862184"/>
<feature type="repeat" description="ANK" evidence="3">
    <location>
        <begin position="86"/>
        <end position="118"/>
    </location>
</feature>
<protein>
    <submittedName>
        <fullName evidence="4">Predicted protein</fullName>
    </submittedName>
</protein>
<evidence type="ECO:0000313" key="5">
    <source>
        <dbReference type="Proteomes" id="UP000006671"/>
    </source>
</evidence>
<dbReference type="Pfam" id="PF12796">
    <property type="entry name" value="Ank_2"/>
    <property type="match status" value="1"/>
</dbReference>
<dbReference type="InParanoid" id="D2VHH5"/>
<evidence type="ECO:0000256" key="1">
    <source>
        <dbReference type="ARBA" id="ARBA00022737"/>
    </source>
</evidence>
<dbReference type="STRING" id="5762.D2VHH5"/>
<keyword evidence="2 3" id="KW-0040">ANK repeat</keyword>
<dbReference type="SMART" id="SM00248">
    <property type="entry name" value="ANK"/>
    <property type="match status" value="3"/>
</dbReference>
<feature type="repeat" description="ANK" evidence="3">
    <location>
        <begin position="53"/>
        <end position="85"/>
    </location>
</feature>
<gene>
    <name evidence="4" type="ORF">NAEGRDRAFT_34088</name>
</gene>
<dbReference type="GO" id="GO:0004842">
    <property type="term" value="F:ubiquitin-protein transferase activity"/>
    <property type="evidence" value="ECO:0007669"/>
    <property type="project" value="TreeGrafter"/>
</dbReference>
<evidence type="ECO:0000313" key="4">
    <source>
        <dbReference type="EMBL" id="EFC43681.1"/>
    </source>
</evidence>
<reference evidence="4 5" key="1">
    <citation type="journal article" date="2010" name="Cell">
        <title>The genome of Naegleria gruberi illuminates early eukaryotic versatility.</title>
        <authorList>
            <person name="Fritz-Laylin L.K."/>
            <person name="Prochnik S.E."/>
            <person name="Ginger M.L."/>
            <person name="Dacks J.B."/>
            <person name="Carpenter M.L."/>
            <person name="Field M.C."/>
            <person name="Kuo A."/>
            <person name="Paredez A."/>
            <person name="Chapman J."/>
            <person name="Pham J."/>
            <person name="Shu S."/>
            <person name="Neupane R."/>
            <person name="Cipriano M."/>
            <person name="Mancuso J."/>
            <person name="Tu H."/>
            <person name="Salamov A."/>
            <person name="Lindquist E."/>
            <person name="Shapiro H."/>
            <person name="Lucas S."/>
            <person name="Grigoriev I.V."/>
            <person name="Cande W.Z."/>
            <person name="Fulton C."/>
            <person name="Rokhsar D.S."/>
            <person name="Dawson S.C."/>
        </authorList>
    </citation>
    <scope>NUCLEOTIDE SEQUENCE [LARGE SCALE GENOMIC DNA]</scope>
    <source>
        <strain evidence="4 5">NEG-M</strain>
    </source>
</reference>
<dbReference type="EMBL" id="GG738872">
    <property type="protein sequence ID" value="EFC43681.1"/>
    <property type="molecule type" value="Genomic_DNA"/>
</dbReference>
<evidence type="ECO:0000256" key="2">
    <source>
        <dbReference type="ARBA" id="ARBA00023043"/>
    </source>
</evidence>
<dbReference type="OrthoDB" id="194358at2759"/>
<dbReference type="VEuPathDB" id="AmoebaDB:NAEGRDRAFT_34088"/>